<organism evidence="2 3">
    <name type="scientific">Marinobacter salarius</name>
    <dbReference type="NCBI Taxonomy" id="1420917"/>
    <lineage>
        <taxon>Bacteria</taxon>
        <taxon>Pseudomonadati</taxon>
        <taxon>Pseudomonadota</taxon>
        <taxon>Gammaproteobacteria</taxon>
        <taxon>Pseudomonadales</taxon>
        <taxon>Marinobacteraceae</taxon>
        <taxon>Marinobacter</taxon>
    </lineage>
</organism>
<accession>A0A1W6K968</accession>
<sequence length="298" mass="33238">MPRSRNLKYDFFVNEYLGTCDPLEALFFEGLWTLADRFGRLENRPLRMKAQVFPYRDLSAQVITGYVQNLSDHDFLTLYEVGGQDYIEIKNFAKHQNPHKNEKGGEIPPPPQPPENEDIPQDSSNYSTTPVKQTSAPEESCIRNEESCSDVSENNNLASGDAPSEQQEQPKSAADKKPGIDYSSWPELPDDQILKDWLKARSKARAVHSQTAINTIGKELHKAVAMGYTVNQCGEEAATRGWRGFKADWMQGSVAPASGKGLVSGGNVTKFPGRPSVEDHNREVARRWAAGGDCYDQE</sequence>
<protein>
    <recommendedName>
        <fullName evidence="4">DnaT DNA-binding domain-containing protein</fullName>
    </recommendedName>
</protein>
<feature type="region of interest" description="Disordered" evidence="1">
    <location>
        <begin position="96"/>
        <end position="187"/>
    </location>
</feature>
<evidence type="ECO:0000313" key="2">
    <source>
        <dbReference type="EMBL" id="ARM83950.1"/>
    </source>
</evidence>
<reference evidence="2 3" key="1">
    <citation type="submission" date="2017-04" db="EMBL/GenBank/DDBJ databases">
        <title>Genome Sequence of Marinobacter salarius strain SMR5 Isolated from a culture of the Diatom Skeletonema marinoi.</title>
        <authorList>
            <person name="Topel M."/>
            <person name="Pinder M.I.M."/>
            <person name="Johansson O.N."/>
            <person name="Kourtchenko O."/>
            <person name="Godhe A."/>
            <person name="Clarke A.K."/>
        </authorList>
    </citation>
    <scope>NUCLEOTIDE SEQUENCE [LARGE SCALE GENOMIC DNA]</scope>
    <source>
        <strain evidence="2 3">SMR5</strain>
    </source>
</reference>
<evidence type="ECO:0000313" key="3">
    <source>
        <dbReference type="Proteomes" id="UP000193100"/>
    </source>
</evidence>
<dbReference type="Proteomes" id="UP000193100">
    <property type="component" value="Chromosome"/>
</dbReference>
<dbReference type="AlphaFoldDB" id="A0A1W6K968"/>
<gene>
    <name evidence="2" type="ORF">MARSALSMR5_01872</name>
</gene>
<feature type="compositionally biased region" description="Polar residues" evidence="1">
    <location>
        <begin position="149"/>
        <end position="170"/>
    </location>
</feature>
<feature type="compositionally biased region" description="Polar residues" evidence="1">
    <location>
        <begin position="123"/>
        <end position="137"/>
    </location>
</feature>
<name>A0A1W6K968_9GAMM</name>
<feature type="region of interest" description="Disordered" evidence="1">
    <location>
        <begin position="258"/>
        <end position="280"/>
    </location>
</feature>
<proteinExistence type="predicted"/>
<evidence type="ECO:0008006" key="4">
    <source>
        <dbReference type="Google" id="ProtNLM"/>
    </source>
</evidence>
<dbReference type="EMBL" id="CP020931">
    <property type="protein sequence ID" value="ARM83950.1"/>
    <property type="molecule type" value="Genomic_DNA"/>
</dbReference>
<dbReference type="GeneID" id="77255832"/>
<evidence type="ECO:0000256" key="1">
    <source>
        <dbReference type="SAM" id="MobiDB-lite"/>
    </source>
</evidence>
<dbReference type="RefSeq" id="WP_085680300.1">
    <property type="nucleotide sequence ID" value="NZ_CP020931.1"/>
</dbReference>